<dbReference type="Proteomes" id="UP001152523">
    <property type="component" value="Unassembled WGS sequence"/>
</dbReference>
<evidence type="ECO:0000313" key="4">
    <source>
        <dbReference type="EMBL" id="CAH9144876.1"/>
    </source>
</evidence>
<proteinExistence type="predicted"/>
<dbReference type="AlphaFoldDB" id="A0AAV0GA53"/>
<dbReference type="InterPro" id="IPR052940">
    <property type="entry name" value="Carb_Esterase_6"/>
</dbReference>
<name>A0AAV0GA53_9ASTE</name>
<dbReference type="InterPro" id="IPR036514">
    <property type="entry name" value="SGNH_hydro_sf"/>
</dbReference>
<sequence>MSVSSSLSTISQQKALLIISLSERTSLATVNFKIDVPKPKSMAPFLWFLILGCAALATPADLADNGSPSSSHPTSVFLLAGQSNMAGRGGVVHDVWDRYVPPECRPSPSVLRLNPAQMWELAREPLHSGIDLNKTVGIGPGMSFAQSLLSKDRNVGVIGLVPCAAGGTKISEWARGGHLFNRLIRRGKTAARGGDKIRALLWYQGESDTVDLEDADKYGDRLRKFFMNVRNDMGLPTLPIIQVALATKQGPYMDIVREAQLKVGLPGVKTVDAKGLEVGYDSVHLTTAAEVELGKMMAEAFFRPSPPPLHLQTISSSNNNNNTNTNGNHNESDNRSSAAVLLTISLPHLSFCFSLLITLSLLLQYH</sequence>
<dbReference type="Gene3D" id="3.40.50.1110">
    <property type="entry name" value="SGNH hydrolase"/>
    <property type="match status" value="1"/>
</dbReference>
<evidence type="ECO:0000313" key="5">
    <source>
        <dbReference type="Proteomes" id="UP001152523"/>
    </source>
</evidence>
<gene>
    <name evidence="4" type="ORF">CEPIT_LOCUS41785</name>
</gene>
<keyword evidence="1" id="KW-0378">Hydrolase</keyword>
<feature type="domain" description="Sialate O-acetylesterase" evidence="3">
    <location>
        <begin position="74"/>
        <end position="302"/>
    </location>
</feature>
<keyword evidence="5" id="KW-1185">Reference proteome</keyword>
<reference evidence="4" key="1">
    <citation type="submission" date="2022-07" db="EMBL/GenBank/DDBJ databases">
        <authorList>
            <person name="Macas J."/>
            <person name="Novak P."/>
            <person name="Neumann P."/>
        </authorList>
    </citation>
    <scope>NUCLEOTIDE SEQUENCE</scope>
</reference>
<dbReference type="InterPro" id="IPR005181">
    <property type="entry name" value="SASA"/>
</dbReference>
<evidence type="ECO:0000259" key="3">
    <source>
        <dbReference type="Pfam" id="PF03629"/>
    </source>
</evidence>
<organism evidence="4 5">
    <name type="scientific">Cuscuta epithymum</name>
    <dbReference type="NCBI Taxonomy" id="186058"/>
    <lineage>
        <taxon>Eukaryota</taxon>
        <taxon>Viridiplantae</taxon>
        <taxon>Streptophyta</taxon>
        <taxon>Embryophyta</taxon>
        <taxon>Tracheophyta</taxon>
        <taxon>Spermatophyta</taxon>
        <taxon>Magnoliopsida</taxon>
        <taxon>eudicotyledons</taxon>
        <taxon>Gunneridae</taxon>
        <taxon>Pentapetalae</taxon>
        <taxon>asterids</taxon>
        <taxon>lamiids</taxon>
        <taxon>Solanales</taxon>
        <taxon>Convolvulaceae</taxon>
        <taxon>Cuscuteae</taxon>
        <taxon>Cuscuta</taxon>
        <taxon>Cuscuta subgen. Cuscuta</taxon>
    </lineage>
</organism>
<evidence type="ECO:0000256" key="1">
    <source>
        <dbReference type="ARBA" id="ARBA00022801"/>
    </source>
</evidence>
<feature type="region of interest" description="Disordered" evidence="2">
    <location>
        <begin position="309"/>
        <end position="333"/>
    </location>
</feature>
<dbReference type="PANTHER" id="PTHR31988:SF15">
    <property type="entry name" value="ESTERASE, PUTATIVE (DUF303)-RELATED"/>
    <property type="match status" value="1"/>
</dbReference>
<dbReference type="PANTHER" id="PTHR31988">
    <property type="entry name" value="ESTERASE, PUTATIVE (DUF303)-RELATED"/>
    <property type="match status" value="1"/>
</dbReference>
<dbReference type="SUPFAM" id="SSF52266">
    <property type="entry name" value="SGNH hydrolase"/>
    <property type="match status" value="1"/>
</dbReference>
<dbReference type="GO" id="GO:0016787">
    <property type="term" value="F:hydrolase activity"/>
    <property type="evidence" value="ECO:0007669"/>
    <property type="project" value="UniProtKB-KW"/>
</dbReference>
<dbReference type="Pfam" id="PF03629">
    <property type="entry name" value="SASA"/>
    <property type="match status" value="1"/>
</dbReference>
<comment type="caution">
    <text evidence="4">The sequence shown here is derived from an EMBL/GenBank/DDBJ whole genome shotgun (WGS) entry which is preliminary data.</text>
</comment>
<dbReference type="EMBL" id="CAMAPF010001071">
    <property type="protein sequence ID" value="CAH9144876.1"/>
    <property type="molecule type" value="Genomic_DNA"/>
</dbReference>
<evidence type="ECO:0000256" key="2">
    <source>
        <dbReference type="SAM" id="MobiDB-lite"/>
    </source>
</evidence>
<feature type="compositionally biased region" description="Low complexity" evidence="2">
    <location>
        <begin position="315"/>
        <end position="329"/>
    </location>
</feature>
<accession>A0AAV0GA53</accession>
<protein>
    <recommendedName>
        <fullName evidence="3">Sialate O-acetylesterase domain-containing protein</fullName>
    </recommendedName>
</protein>